<evidence type="ECO:0000313" key="2">
    <source>
        <dbReference type="EMBL" id="SVE64917.1"/>
    </source>
</evidence>
<dbReference type="EMBL" id="UINC01232098">
    <property type="protein sequence ID" value="SVE64917.1"/>
    <property type="molecule type" value="Genomic_DNA"/>
</dbReference>
<protein>
    <recommendedName>
        <fullName evidence="1">ABC transporter domain-containing protein</fullName>
    </recommendedName>
</protein>
<dbReference type="InterPro" id="IPR027417">
    <property type="entry name" value="P-loop_NTPase"/>
</dbReference>
<dbReference type="GO" id="GO:0005524">
    <property type="term" value="F:ATP binding"/>
    <property type="evidence" value="ECO:0007669"/>
    <property type="project" value="InterPro"/>
</dbReference>
<name>A0A383F723_9ZZZZ</name>
<dbReference type="InterPro" id="IPR003439">
    <property type="entry name" value="ABC_transporter-like_ATP-bd"/>
</dbReference>
<proteinExistence type="predicted"/>
<accession>A0A383F723</accession>
<organism evidence="2">
    <name type="scientific">marine metagenome</name>
    <dbReference type="NCBI Taxonomy" id="408172"/>
    <lineage>
        <taxon>unclassified sequences</taxon>
        <taxon>metagenomes</taxon>
        <taxon>ecological metagenomes</taxon>
    </lineage>
</organism>
<dbReference type="SUPFAM" id="SSF52540">
    <property type="entry name" value="P-loop containing nucleoside triphosphate hydrolases"/>
    <property type="match status" value="1"/>
</dbReference>
<dbReference type="InterPro" id="IPR015854">
    <property type="entry name" value="ABC_transpr_LolD-like"/>
</dbReference>
<dbReference type="GO" id="GO:0005886">
    <property type="term" value="C:plasma membrane"/>
    <property type="evidence" value="ECO:0007669"/>
    <property type="project" value="TreeGrafter"/>
</dbReference>
<evidence type="ECO:0000259" key="1">
    <source>
        <dbReference type="PROSITE" id="PS50893"/>
    </source>
</evidence>
<sequence>MPISENQILRADDLYHVYDTEAVDGNIVALRGIYIKVNRGEVVSVVGPSGSGKSTLMKCLGGLMKSSAGDVFFEGKSISRLNADELLNLRQHTVSFIFQDSNLLPYMNVLNNVALPLKYMKVSPKQARREAMELLERLGIKDQAKMLPNQISGGEKQRTAIARALITKPK</sequence>
<dbReference type="GO" id="GO:0022857">
    <property type="term" value="F:transmembrane transporter activity"/>
    <property type="evidence" value="ECO:0007669"/>
    <property type="project" value="TreeGrafter"/>
</dbReference>
<feature type="domain" description="ABC transporter" evidence="1">
    <location>
        <begin position="9"/>
        <end position="170"/>
    </location>
</feature>
<reference evidence="2" key="1">
    <citation type="submission" date="2018-05" db="EMBL/GenBank/DDBJ databases">
        <authorList>
            <person name="Lanie J.A."/>
            <person name="Ng W.-L."/>
            <person name="Kazmierczak K.M."/>
            <person name="Andrzejewski T.M."/>
            <person name="Davidsen T.M."/>
            <person name="Wayne K.J."/>
            <person name="Tettelin H."/>
            <person name="Glass J.I."/>
            <person name="Rusch D."/>
            <person name="Podicherti R."/>
            <person name="Tsui H.-C.T."/>
            <person name="Winkler M.E."/>
        </authorList>
    </citation>
    <scope>NUCLEOTIDE SEQUENCE</scope>
</reference>
<dbReference type="AlphaFoldDB" id="A0A383F723"/>
<dbReference type="PROSITE" id="PS50893">
    <property type="entry name" value="ABC_TRANSPORTER_2"/>
    <property type="match status" value="1"/>
</dbReference>
<dbReference type="PANTHER" id="PTHR24220">
    <property type="entry name" value="IMPORT ATP-BINDING PROTEIN"/>
    <property type="match status" value="1"/>
</dbReference>
<gene>
    <name evidence="2" type="ORF">METZ01_LOCUS517771</name>
</gene>
<dbReference type="GO" id="GO:0016887">
    <property type="term" value="F:ATP hydrolysis activity"/>
    <property type="evidence" value="ECO:0007669"/>
    <property type="project" value="InterPro"/>
</dbReference>
<feature type="non-terminal residue" evidence="2">
    <location>
        <position position="170"/>
    </location>
</feature>
<dbReference type="Gene3D" id="3.40.50.300">
    <property type="entry name" value="P-loop containing nucleotide triphosphate hydrolases"/>
    <property type="match status" value="1"/>
</dbReference>
<dbReference type="Pfam" id="PF00005">
    <property type="entry name" value="ABC_tran"/>
    <property type="match status" value="1"/>
</dbReference>